<feature type="region of interest" description="Disordered" evidence="1">
    <location>
        <begin position="329"/>
        <end position="582"/>
    </location>
</feature>
<feature type="compositionally biased region" description="Basic and acidic residues" evidence="1">
    <location>
        <begin position="251"/>
        <end position="266"/>
    </location>
</feature>
<feature type="compositionally biased region" description="Polar residues" evidence="1">
    <location>
        <begin position="489"/>
        <end position="504"/>
    </location>
</feature>
<feature type="compositionally biased region" description="Gly residues" evidence="1">
    <location>
        <begin position="914"/>
        <end position="924"/>
    </location>
</feature>
<feature type="compositionally biased region" description="Basic and acidic residues" evidence="1">
    <location>
        <begin position="444"/>
        <end position="476"/>
    </location>
</feature>
<proteinExistence type="predicted"/>
<dbReference type="InterPro" id="IPR035445">
    <property type="entry name" value="GYF-like_dom_sf"/>
</dbReference>
<dbReference type="Proteomes" id="UP001497623">
    <property type="component" value="Unassembled WGS sequence"/>
</dbReference>
<dbReference type="InterPro" id="IPR003169">
    <property type="entry name" value="GYF"/>
</dbReference>
<feature type="compositionally biased region" description="Polar residues" evidence="1">
    <location>
        <begin position="940"/>
        <end position="959"/>
    </location>
</feature>
<feature type="domain" description="GYF" evidence="2">
    <location>
        <begin position="640"/>
        <end position="688"/>
    </location>
</feature>
<name>A0AAV2PJN0_MEGNR</name>
<feature type="compositionally biased region" description="Low complexity" evidence="1">
    <location>
        <begin position="622"/>
        <end position="635"/>
    </location>
</feature>
<protein>
    <recommendedName>
        <fullName evidence="2">GYF domain-containing protein</fullName>
    </recommendedName>
</protein>
<feature type="compositionally biased region" description="Polar residues" evidence="1">
    <location>
        <begin position="567"/>
        <end position="576"/>
    </location>
</feature>
<feature type="compositionally biased region" description="Gly residues" evidence="1">
    <location>
        <begin position="896"/>
        <end position="907"/>
    </location>
</feature>
<reference evidence="3 4" key="1">
    <citation type="submission" date="2024-05" db="EMBL/GenBank/DDBJ databases">
        <authorList>
            <person name="Wallberg A."/>
        </authorList>
    </citation>
    <scope>NUCLEOTIDE SEQUENCE [LARGE SCALE GENOMIC DNA]</scope>
</reference>
<dbReference type="InterPro" id="IPR051640">
    <property type="entry name" value="GRB10-interact_GYF"/>
</dbReference>
<feature type="region of interest" description="Disordered" evidence="1">
    <location>
        <begin position="785"/>
        <end position="829"/>
    </location>
</feature>
<feature type="compositionally biased region" description="Basic and acidic residues" evidence="1">
    <location>
        <begin position="368"/>
        <end position="384"/>
    </location>
</feature>
<dbReference type="PANTHER" id="PTHR14445:SF36">
    <property type="entry name" value="FI03272P-RELATED"/>
    <property type="match status" value="1"/>
</dbReference>
<dbReference type="Gene3D" id="3.30.1490.40">
    <property type="match status" value="1"/>
</dbReference>
<feature type="compositionally biased region" description="Polar residues" evidence="1">
    <location>
        <begin position="430"/>
        <end position="440"/>
    </location>
</feature>
<dbReference type="PANTHER" id="PTHR14445">
    <property type="entry name" value="GRB10 INTERACTING GYF PROTEIN"/>
    <property type="match status" value="1"/>
</dbReference>
<feature type="compositionally biased region" description="Basic and acidic residues" evidence="1">
    <location>
        <begin position="275"/>
        <end position="289"/>
    </location>
</feature>
<dbReference type="PROSITE" id="PS50829">
    <property type="entry name" value="GYF"/>
    <property type="match status" value="1"/>
</dbReference>
<sequence length="959" mass="103402">MHPACQEQNGNSAEYGAVGTTACERKNFRLNSISQNQVDISKSRSFSIIVTSLTCRCVAPHLALADMGGPPSPDVHITRMHRAANQCKWMSETGLKFGPEWLRALSHGGGNNLSSPPPSPGLNKFKLAEYRYGREEMLALFNKHQPPPEGITALGSLLVELPQEPLAFIPINEEEQRMWQRGVNSDAVLRLSGRTAANGSGRGGRGGSVDRGRGRGRGTSSYYSRGLSYEDETEVRGVREGGPPGIGMRGKPFERSQSVHEQRGWGERGPGVPPMEDRNGAISPRKEQGRASTENWRSRGGDVNTADEADRWRGLASARNEKWGTRGGWRERENGVEGGEWEEVGSVGGRGRGGAPGGPRRPPWDGNATDKEMHLRRAWEENHLPEWAMDNEVEKGGSFDAAGAFHGPGWTDEDDPNDNNRSGHQDIRPIQSQRPRQKSGSPDKPIKKQGPESEEQLTRSEDRGGPDDEKQKKNGDIGDVGTADKQAPPSESSGITAPLATTSADLGDSKASPGPSGIGRSSSPSTGESVSSSPSPAPPLVNGVTTPQDTHGGGPSKGTHRGKISSHHFQPPQTHIQPGEEERLNHMQCVANSLVAQLVEEDDPGVPGGVPQVRQAPPPPGNLLQNPSQQQKSQQHIPGDDKWYYTDPQGEVQGPFSSSDMAEWYKAGYFTPNLLLKRECDDKFAQLGDLTRVFGRVPFQPGPPVPPLKVTELLNAQKAQAERERVELLQNYMIQKQIYQQQCQIGRQQVLQKLQAMDEWSSLNPMQQQQLFMQQLMAVLPMAPPVPPSLPQTSAPTPPPQMAAPVGAPPIPPPTPQQQQPQLPVVSKTQDPIQAFMQQMTSSSSICTSGGPVTSSSEGIVTSGMVPVGPTQPTPMHPPPENPLQKLILQLQRGQQQGGGSNSGLGGSQAPVGSGSGGMPGMNNGGLPVQQQPQFDAIQSLMQQLSKMQNAGPSHEQLQ</sequence>
<gene>
    <name evidence="3" type="ORF">MNOR_LOCUS1028</name>
</gene>
<feature type="region of interest" description="Disordered" evidence="1">
    <location>
        <begin position="892"/>
        <end position="959"/>
    </location>
</feature>
<organism evidence="3 4">
    <name type="scientific">Meganyctiphanes norvegica</name>
    <name type="common">Northern krill</name>
    <name type="synonym">Thysanopoda norvegica</name>
    <dbReference type="NCBI Taxonomy" id="48144"/>
    <lineage>
        <taxon>Eukaryota</taxon>
        <taxon>Metazoa</taxon>
        <taxon>Ecdysozoa</taxon>
        <taxon>Arthropoda</taxon>
        <taxon>Crustacea</taxon>
        <taxon>Multicrustacea</taxon>
        <taxon>Malacostraca</taxon>
        <taxon>Eumalacostraca</taxon>
        <taxon>Eucarida</taxon>
        <taxon>Euphausiacea</taxon>
        <taxon>Euphausiidae</taxon>
        <taxon>Meganyctiphanes</taxon>
    </lineage>
</organism>
<feature type="compositionally biased region" description="Pro residues" evidence="1">
    <location>
        <begin position="785"/>
        <end position="816"/>
    </location>
</feature>
<evidence type="ECO:0000256" key="1">
    <source>
        <dbReference type="SAM" id="MobiDB-lite"/>
    </source>
</evidence>
<evidence type="ECO:0000259" key="2">
    <source>
        <dbReference type="PROSITE" id="PS50829"/>
    </source>
</evidence>
<keyword evidence="4" id="KW-1185">Reference proteome</keyword>
<dbReference type="AlphaFoldDB" id="A0AAV2PJN0"/>
<evidence type="ECO:0000313" key="3">
    <source>
        <dbReference type="EMBL" id="CAL4060100.1"/>
    </source>
</evidence>
<dbReference type="SUPFAM" id="SSF55277">
    <property type="entry name" value="GYF domain"/>
    <property type="match status" value="1"/>
</dbReference>
<feature type="compositionally biased region" description="Low complexity" evidence="1">
    <location>
        <begin position="512"/>
        <end position="534"/>
    </location>
</feature>
<feature type="non-terminal residue" evidence="3">
    <location>
        <position position="959"/>
    </location>
</feature>
<dbReference type="SMART" id="SM00444">
    <property type="entry name" value="GYF"/>
    <property type="match status" value="1"/>
</dbReference>
<feature type="region of interest" description="Disordered" evidence="1">
    <location>
        <begin position="194"/>
        <end position="305"/>
    </location>
</feature>
<accession>A0AAV2PJN0</accession>
<evidence type="ECO:0000313" key="4">
    <source>
        <dbReference type="Proteomes" id="UP001497623"/>
    </source>
</evidence>
<dbReference type="Pfam" id="PF02213">
    <property type="entry name" value="GYF"/>
    <property type="match status" value="1"/>
</dbReference>
<dbReference type="EMBL" id="CAXKWB010000258">
    <property type="protein sequence ID" value="CAL4060100.1"/>
    <property type="molecule type" value="Genomic_DNA"/>
</dbReference>
<comment type="caution">
    <text evidence="3">The sequence shown here is derived from an EMBL/GenBank/DDBJ whole genome shotgun (WGS) entry which is preliminary data.</text>
</comment>
<feature type="compositionally biased region" description="Gly residues" evidence="1">
    <location>
        <begin position="346"/>
        <end position="357"/>
    </location>
</feature>
<feature type="region of interest" description="Disordered" evidence="1">
    <location>
        <begin position="601"/>
        <end position="638"/>
    </location>
</feature>
<dbReference type="GO" id="GO:0005829">
    <property type="term" value="C:cytosol"/>
    <property type="evidence" value="ECO:0007669"/>
    <property type="project" value="TreeGrafter"/>
</dbReference>
<dbReference type="CDD" id="cd00072">
    <property type="entry name" value="GYF"/>
    <property type="match status" value="1"/>
</dbReference>